<accession>A0A0F9RI16</accession>
<name>A0A0F9RI16_9ZZZZ</name>
<reference evidence="3" key="1">
    <citation type="journal article" date="2015" name="Nature">
        <title>Complex archaea that bridge the gap between prokaryotes and eukaryotes.</title>
        <authorList>
            <person name="Spang A."/>
            <person name="Saw J.H."/>
            <person name="Jorgensen S.L."/>
            <person name="Zaremba-Niedzwiedzka K."/>
            <person name="Martijn J."/>
            <person name="Lind A.E."/>
            <person name="van Eijk R."/>
            <person name="Schleper C."/>
            <person name="Guy L."/>
            <person name="Ettema T.J."/>
        </authorList>
    </citation>
    <scope>NUCLEOTIDE SEQUENCE</scope>
</reference>
<organism evidence="3">
    <name type="scientific">marine sediment metagenome</name>
    <dbReference type="NCBI Taxonomy" id="412755"/>
    <lineage>
        <taxon>unclassified sequences</taxon>
        <taxon>metagenomes</taxon>
        <taxon>ecological metagenomes</taxon>
    </lineage>
</organism>
<dbReference type="AlphaFoldDB" id="A0A0F9RI16"/>
<keyword evidence="1" id="KW-0812">Transmembrane</keyword>
<evidence type="ECO:0000313" key="3">
    <source>
        <dbReference type="EMBL" id="KKN24671.1"/>
    </source>
</evidence>
<proteinExistence type="predicted"/>
<dbReference type="CDD" id="cd02440">
    <property type="entry name" value="AdoMet_MTases"/>
    <property type="match status" value="1"/>
</dbReference>
<evidence type="ECO:0000256" key="1">
    <source>
        <dbReference type="SAM" id="Phobius"/>
    </source>
</evidence>
<dbReference type="GO" id="GO:0008757">
    <property type="term" value="F:S-adenosylmethionine-dependent methyltransferase activity"/>
    <property type="evidence" value="ECO:0007669"/>
    <property type="project" value="InterPro"/>
</dbReference>
<dbReference type="EMBL" id="LAZR01002865">
    <property type="protein sequence ID" value="KKN24671.1"/>
    <property type="molecule type" value="Genomic_DNA"/>
</dbReference>
<dbReference type="InterPro" id="IPR013216">
    <property type="entry name" value="Methyltransf_11"/>
</dbReference>
<keyword evidence="1" id="KW-0472">Membrane</keyword>
<sequence>MTHKGKNVEMILSDVKKVIRRFHSADIYWHDRLFQWTPFHQGFWGKVFRHRAIARIAHVSSGDEYLLDAGCGDKPFKKQFHVKHHIGLEHKETVYRENEADLHGDIFDLPVLDNSINTVLCTEVLEHLEYPHQAIDEFHRVLKVGGYLIMTTPFVYPVHDEYDFFRYTPMGLKFMLENSGFYISKIEPLAGSGLSFALLLNIYITDIGFFWTKWLYPFGLVFRPLLLLMTATINLIGGILEIVIPSRHHKMSVFSFNYFVLAIKP</sequence>
<feature type="domain" description="Methyltransferase type 11" evidence="2">
    <location>
        <begin position="67"/>
        <end position="150"/>
    </location>
</feature>
<feature type="transmembrane region" description="Helical" evidence="1">
    <location>
        <begin position="224"/>
        <end position="244"/>
    </location>
</feature>
<gene>
    <name evidence="3" type="ORF">LCGC14_0892490</name>
</gene>
<feature type="transmembrane region" description="Helical" evidence="1">
    <location>
        <begin position="189"/>
        <end position="212"/>
    </location>
</feature>
<dbReference type="Pfam" id="PF08241">
    <property type="entry name" value="Methyltransf_11"/>
    <property type="match status" value="1"/>
</dbReference>
<dbReference type="InterPro" id="IPR029063">
    <property type="entry name" value="SAM-dependent_MTases_sf"/>
</dbReference>
<evidence type="ECO:0000259" key="2">
    <source>
        <dbReference type="Pfam" id="PF08241"/>
    </source>
</evidence>
<dbReference type="SUPFAM" id="SSF53335">
    <property type="entry name" value="S-adenosyl-L-methionine-dependent methyltransferases"/>
    <property type="match status" value="1"/>
</dbReference>
<dbReference type="Gene3D" id="3.40.50.150">
    <property type="entry name" value="Vaccinia Virus protein VP39"/>
    <property type="match status" value="1"/>
</dbReference>
<keyword evidence="1" id="KW-1133">Transmembrane helix</keyword>
<protein>
    <recommendedName>
        <fullName evidence="2">Methyltransferase type 11 domain-containing protein</fullName>
    </recommendedName>
</protein>
<comment type="caution">
    <text evidence="3">The sequence shown here is derived from an EMBL/GenBank/DDBJ whole genome shotgun (WGS) entry which is preliminary data.</text>
</comment>